<feature type="active site" description="Charge relay system" evidence="5">
    <location>
        <position position="136"/>
    </location>
</feature>
<sequence>MDCKKPISAIRLFFLAMTCFFCVVSVIGQSKNERNQIQKSYNKEQLRSLIFQFEKEQLSKDTQMKKLLAGKGWKQVEKTSDGTFVELNDVGDDGTPLFYATLNSPSSEVSRANSLYTNGALELGLNGTGMQVGVWDAGTALESHQEFDVRAFNGDQSESVSSHATLVTGTIISSGMKPKAKGVAFGAEAFTHDWTRDKIEVAQAAAAGLLLSNHSYGIKSDRVPDWYFGAYIRVSQDWDKIMYNAPYYLMVSAAGNAQKSFDNEAPIFGKTADGFDLLLGFTTSKNALTIAGANTKIDNRGELKEASVTTYSSLGPVDDGRIKPDLAGDGSTVLSTSSKSNSSYETSVGTSMAAPGVTGSLLLLQQYHSELFGNYMKAATLKGLVLHTADDVGSKGPDYKMGWGVINTKRAAEVLQDKDYRTYMEETRLSQGDTLIYEFKASGDLPLMASISWTDPEGEYVNRGELNSTTRALVNDLDIRIFKDGTAYLPWKLNPNRANDAATKGDNLVDPYERIEIENAKGNYTIVITHKGQLKNGIQDVALAVSGVQVSNCSTEVPDRIELTSFDEESAMLGWAESEDTLFEVQYKASGAASWEIEYVYENNLTLEELEMDTEYQVRIRSICTENKVSDFSDEYQFWFNGRDTEVIGYETFSFDEPLEISVYPNPATNYITVDAALSNDAVYSVVTSSGFVAKQGSATEKINVADLASGLYILVVQDYAGIKSSKFYKN</sequence>
<dbReference type="NCBIfam" id="TIGR04183">
    <property type="entry name" value="Por_Secre_tail"/>
    <property type="match status" value="1"/>
</dbReference>
<dbReference type="CDD" id="cd00063">
    <property type="entry name" value="FN3"/>
    <property type="match status" value="1"/>
</dbReference>
<evidence type="ECO:0000313" key="9">
    <source>
        <dbReference type="Proteomes" id="UP000291981"/>
    </source>
</evidence>
<dbReference type="InterPro" id="IPR036116">
    <property type="entry name" value="FN3_sf"/>
</dbReference>
<evidence type="ECO:0000256" key="3">
    <source>
        <dbReference type="ARBA" id="ARBA00022801"/>
    </source>
</evidence>
<dbReference type="InterPro" id="IPR013783">
    <property type="entry name" value="Ig-like_fold"/>
</dbReference>
<dbReference type="SUPFAM" id="SSF52743">
    <property type="entry name" value="Subtilisin-like"/>
    <property type="match status" value="1"/>
</dbReference>
<dbReference type="GO" id="GO:0004252">
    <property type="term" value="F:serine-type endopeptidase activity"/>
    <property type="evidence" value="ECO:0007669"/>
    <property type="project" value="UniProtKB-UniRule"/>
</dbReference>
<dbReference type="InterPro" id="IPR000209">
    <property type="entry name" value="Peptidase_S8/S53_dom"/>
</dbReference>
<evidence type="ECO:0000313" key="8">
    <source>
        <dbReference type="EMBL" id="TAI47446.1"/>
    </source>
</evidence>
<evidence type="ECO:0000256" key="6">
    <source>
        <dbReference type="SAM" id="MobiDB-lite"/>
    </source>
</evidence>
<evidence type="ECO:0000259" key="7">
    <source>
        <dbReference type="PROSITE" id="PS50853"/>
    </source>
</evidence>
<gene>
    <name evidence="8" type="ORF">EW142_12295</name>
</gene>
<comment type="caution">
    <text evidence="8">The sequence shown here is derived from an EMBL/GenBank/DDBJ whole genome shotgun (WGS) entry which is preliminary data.</text>
</comment>
<feature type="active site" description="Charge relay system" evidence="5">
    <location>
        <position position="351"/>
    </location>
</feature>
<dbReference type="OrthoDB" id="9792152at2"/>
<evidence type="ECO:0000256" key="2">
    <source>
        <dbReference type="ARBA" id="ARBA00022729"/>
    </source>
</evidence>
<dbReference type="InterPro" id="IPR036852">
    <property type="entry name" value="Peptidase_S8/S53_dom_sf"/>
</dbReference>
<dbReference type="InterPro" id="IPR003961">
    <property type="entry name" value="FN3_dom"/>
</dbReference>
<dbReference type="PROSITE" id="PS00138">
    <property type="entry name" value="SUBTILASE_SER"/>
    <property type="match status" value="1"/>
</dbReference>
<protein>
    <submittedName>
        <fullName evidence="8">T9SS type A sorting domain-containing protein</fullName>
    </submittedName>
</protein>
<keyword evidence="4 5" id="KW-0720">Serine protease</keyword>
<evidence type="ECO:0000256" key="5">
    <source>
        <dbReference type="PROSITE-ProRule" id="PRU01240"/>
    </source>
</evidence>
<dbReference type="PROSITE" id="PS51892">
    <property type="entry name" value="SUBTILASE"/>
    <property type="match status" value="1"/>
</dbReference>
<dbReference type="PANTHER" id="PTHR43399">
    <property type="entry name" value="SUBTILISIN-RELATED"/>
    <property type="match status" value="1"/>
</dbReference>
<dbReference type="InterPro" id="IPR023828">
    <property type="entry name" value="Peptidase_S8_Ser-AS"/>
</dbReference>
<reference evidence="8 9" key="1">
    <citation type="submission" date="2019-02" db="EMBL/GenBank/DDBJ databases">
        <title>Draft genome sequence of Muricauda sp. 176CP4-71.</title>
        <authorList>
            <person name="Park J.-S."/>
        </authorList>
    </citation>
    <scope>NUCLEOTIDE SEQUENCE [LARGE SCALE GENOMIC DNA]</scope>
    <source>
        <strain evidence="8 9">176CP4-71</strain>
    </source>
</reference>
<dbReference type="EMBL" id="SGIU01000002">
    <property type="protein sequence ID" value="TAI47446.1"/>
    <property type="molecule type" value="Genomic_DNA"/>
</dbReference>
<dbReference type="Gene3D" id="3.40.50.200">
    <property type="entry name" value="Peptidase S8/S53 domain"/>
    <property type="match status" value="1"/>
</dbReference>
<evidence type="ECO:0000256" key="1">
    <source>
        <dbReference type="ARBA" id="ARBA00022670"/>
    </source>
</evidence>
<dbReference type="Pfam" id="PF18962">
    <property type="entry name" value="Por_Secre_tail"/>
    <property type="match status" value="1"/>
</dbReference>
<dbReference type="PANTHER" id="PTHR43399:SF5">
    <property type="entry name" value="PEPTIDASE S8 FAMILY WITH PROTEASE-ASSOCIATED DOMAIN"/>
    <property type="match status" value="1"/>
</dbReference>
<dbReference type="SUPFAM" id="SSF49265">
    <property type="entry name" value="Fibronectin type III"/>
    <property type="match status" value="1"/>
</dbReference>
<feature type="compositionally biased region" description="Low complexity" evidence="6">
    <location>
        <begin position="331"/>
        <end position="347"/>
    </location>
</feature>
<keyword evidence="3 5" id="KW-0378">Hydrolase</keyword>
<dbReference type="GO" id="GO:0006508">
    <property type="term" value="P:proteolysis"/>
    <property type="evidence" value="ECO:0007669"/>
    <property type="project" value="UniProtKB-KW"/>
</dbReference>
<dbReference type="InterPro" id="IPR051048">
    <property type="entry name" value="Peptidase_S8/S53_subtilisin"/>
</dbReference>
<keyword evidence="2" id="KW-0732">Signal</keyword>
<proteinExistence type="inferred from homology"/>
<dbReference type="SUPFAM" id="SSF49785">
    <property type="entry name" value="Galactose-binding domain-like"/>
    <property type="match status" value="1"/>
</dbReference>
<keyword evidence="9" id="KW-1185">Reference proteome</keyword>
<feature type="domain" description="Fibronectin type-III" evidence="7">
    <location>
        <begin position="557"/>
        <end position="644"/>
    </location>
</feature>
<evidence type="ECO:0000256" key="4">
    <source>
        <dbReference type="ARBA" id="ARBA00022825"/>
    </source>
</evidence>
<dbReference type="Proteomes" id="UP000291981">
    <property type="component" value="Unassembled WGS sequence"/>
</dbReference>
<dbReference type="InterPro" id="IPR008979">
    <property type="entry name" value="Galactose-bd-like_sf"/>
</dbReference>
<dbReference type="PROSITE" id="PS50853">
    <property type="entry name" value="FN3"/>
    <property type="match status" value="1"/>
</dbReference>
<dbReference type="AlphaFoldDB" id="A0A4Q8QH36"/>
<dbReference type="Gene3D" id="2.60.120.380">
    <property type="match status" value="1"/>
</dbReference>
<keyword evidence="1 5" id="KW-0645">Protease</keyword>
<feature type="region of interest" description="Disordered" evidence="6">
    <location>
        <begin position="328"/>
        <end position="349"/>
    </location>
</feature>
<name>A0A4Q8QH36_9FLAO</name>
<accession>A0A4Q8QH36</accession>
<dbReference type="Gene3D" id="2.60.40.10">
    <property type="entry name" value="Immunoglobulins"/>
    <property type="match status" value="1"/>
</dbReference>
<organism evidence="8 9">
    <name type="scientific">Flagellimonas allohymeniacidonis</name>
    <dbReference type="NCBI Taxonomy" id="2517819"/>
    <lineage>
        <taxon>Bacteria</taxon>
        <taxon>Pseudomonadati</taxon>
        <taxon>Bacteroidota</taxon>
        <taxon>Flavobacteriia</taxon>
        <taxon>Flavobacteriales</taxon>
        <taxon>Flavobacteriaceae</taxon>
        <taxon>Flagellimonas</taxon>
    </lineage>
</organism>
<dbReference type="InterPro" id="IPR026444">
    <property type="entry name" value="Secre_tail"/>
</dbReference>
<feature type="active site" description="Charge relay system" evidence="5">
    <location>
        <position position="163"/>
    </location>
</feature>
<comment type="similarity">
    <text evidence="5">Belongs to the peptidase S8 family.</text>
</comment>
<dbReference type="Pfam" id="PF00082">
    <property type="entry name" value="Peptidase_S8"/>
    <property type="match status" value="1"/>
</dbReference>